<dbReference type="EnsemblPlants" id="OGLUM09G15720.1">
    <property type="protein sequence ID" value="OGLUM09G15720.1"/>
    <property type="gene ID" value="OGLUM09G15720"/>
</dbReference>
<name>A0A0E0B4T2_9ORYZ</name>
<reference evidence="1" key="2">
    <citation type="submission" date="2018-05" db="EMBL/GenBank/DDBJ databases">
        <title>OgluRS3 (Oryza glumaepatula Reference Sequence Version 3).</title>
        <authorList>
            <person name="Zhang J."/>
            <person name="Kudrna D."/>
            <person name="Lee S."/>
            <person name="Talag J."/>
            <person name="Welchert J."/>
            <person name="Wing R.A."/>
        </authorList>
    </citation>
    <scope>NUCLEOTIDE SEQUENCE [LARGE SCALE GENOMIC DNA]</scope>
</reference>
<evidence type="ECO:0000313" key="2">
    <source>
        <dbReference type="Proteomes" id="UP000026961"/>
    </source>
</evidence>
<dbReference type="AlphaFoldDB" id="A0A0E0B4T2"/>
<reference evidence="1" key="1">
    <citation type="submission" date="2015-04" db="UniProtKB">
        <authorList>
            <consortium name="EnsemblPlants"/>
        </authorList>
    </citation>
    <scope>IDENTIFICATION</scope>
</reference>
<dbReference type="HOGENOM" id="CLU_2907803_0_0_1"/>
<protein>
    <submittedName>
        <fullName evidence="1">Uncharacterized protein</fullName>
    </submittedName>
</protein>
<proteinExistence type="predicted"/>
<dbReference type="Proteomes" id="UP000026961">
    <property type="component" value="Chromosome 9"/>
</dbReference>
<dbReference type="Gramene" id="OGLUM09G15720.1">
    <property type="protein sequence ID" value="OGLUM09G15720.1"/>
    <property type="gene ID" value="OGLUM09G15720"/>
</dbReference>
<keyword evidence="2" id="KW-1185">Reference proteome</keyword>
<sequence>MNPSLFVDAVLGYAFYKLSVLSSQVRKQGFPNEYITRIKTIIALIFLAKDFHKNFVPLDYIK</sequence>
<organism evidence="1">
    <name type="scientific">Oryza glumipatula</name>
    <dbReference type="NCBI Taxonomy" id="40148"/>
    <lineage>
        <taxon>Eukaryota</taxon>
        <taxon>Viridiplantae</taxon>
        <taxon>Streptophyta</taxon>
        <taxon>Embryophyta</taxon>
        <taxon>Tracheophyta</taxon>
        <taxon>Spermatophyta</taxon>
        <taxon>Magnoliopsida</taxon>
        <taxon>Liliopsida</taxon>
        <taxon>Poales</taxon>
        <taxon>Poaceae</taxon>
        <taxon>BOP clade</taxon>
        <taxon>Oryzoideae</taxon>
        <taxon>Oryzeae</taxon>
        <taxon>Oryzinae</taxon>
        <taxon>Oryza</taxon>
    </lineage>
</organism>
<accession>A0A0E0B4T2</accession>
<evidence type="ECO:0000313" key="1">
    <source>
        <dbReference type="EnsemblPlants" id="OGLUM09G15720.1"/>
    </source>
</evidence>